<evidence type="ECO:0000256" key="2">
    <source>
        <dbReference type="ARBA" id="ARBA00022771"/>
    </source>
</evidence>
<evidence type="ECO:0000256" key="4">
    <source>
        <dbReference type="PROSITE-ProRule" id="PRU00134"/>
    </source>
</evidence>
<dbReference type="SUPFAM" id="SSF144232">
    <property type="entry name" value="HIT/MYND zinc finger-like"/>
    <property type="match status" value="1"/>
</dbReference>
<comment type="caution">
    <text evidence="6">The sequence shown here is derived from an EMBL/GenBank/DDBJ whole genome shotgun (WGS) entry which is preliminary data.</text>
</comment>
<accession>A0AAW1Q3T3</accession>
<feature type="domain" description="MYND-type" evidence="5">
    <location>
        <begin position="136"/>
        <end position="188"/>
    </location>
</feature>
<evidence type="ECO:0000313" key="7">
    <source>
        <dbReference type="Proteomes" id="UP001489004"/>
    </source>
</evidence>
<gene>
    <name evidence="6" type="ORF">WJX72_003996</name>
</gene>
<evidence type="ECO:0000256" key="3">
    <source>
        <dbReference type="ARBA" id="ARBA00022833"/>
    </source>
</evidence>
<dbReference type="PROSITE" id="PS50865">
    <property type="entry name" value="ZF_MYND_2"/>
    <property type="match status" value="1"/>
</dbReference>
<dbReference type="AlphaFoldDB" id="A0AAW1Q3T3"/>
<evidence type="ECO:0000256" key="1">
    <source>
        <dbReference type="ARBA" id="ARBA00022723"/>
    </source>
</evidence>
<keyword evidence="3" id="KW-0862">Zinc</keyword>
<name>A0AAW1Q3T3_9CHLO</name>
<dbReference type="GO" id="GO:0008270">
    <property type="term" value="F:zinc ion binding"/>
    <property type="evidence" value="ECO:0007669"/>
    <property type="project" value="UniProtKB-KW"/>
</dbReference>
<sequence>MRSSAGTRLLIPDLIISSVKTEIHPDAGRGGMTNMFPVFMTGDEQKAEKALANAFAAVAKSTPNVLPVAPRSLYGHSPPRCLGFTIAFTVYEGVAYMVGCQDDFSAAARLVVLKYVHALCALLNCRVDQLVVVPACEECIVVGTSASKKALSLLTSPSKLSNLDKCGVARYCSVECSRANWRAHKRRCAQWAAEKAAPA</sequence>
<dbReference type="Gene3D" id="6.10.140.2220">
    <property type="match status" value="1"/>
</dbReference>
<proteinExistence type="predicted"/>
<reference evidence="6 7" key="1">
    <citation type="journal article" date="2024" name="Nat. Commun.">
        <title>Phylogenomics reveals the evolutionary origins of lichenization in chlorophyte algae.</title>
        <authorList>
            <person name="Puginier C."/>
            <person name="Libourel C."/>
            <person name="Otte J."/>
            <person name="Skaloud P."/>
            <person name="Haon M."/>
            <person name="Grisel S."/>
            <person name="Petersen M."/>
            <person name="Berrin J.G."/>
            <person name="Delaux P.M."/>
            <person name="Dal Grande F."/>
            <person name="Keller J."/>
        </authorList>
    </citation>
    <scope>NUCLEOTIDE SEQUENCE [LARGE SCALE GENOMIC DNA]</scope>
    <source>
        <strain evidence="6 7">SAG 2043</strain>
    </source>
</reference>
<dbReference type="InterPro" id="IPR002893">
    <property type="entry name" value="Znf_MYND"/>
</dbReference>
<evidence type="ECO:0000259" key="5">
    <source>
        <dbReference type="PROSITE" id="PS50865"/>
    </source>
</evidence>
<dbReference type="Proteomes" id="UP001489004">
    <property type="component" value="Unassembled WGS sequence"/>
</dbReference>
<evidence type="ECO:0000313" key="6">
    <source>
        <dbReference type="EMBL" id="KAK9815461.1"/>
    </source>
</evidence>
<keyword evidence="7" id="KW-1185">Reference proteome</keyword>
<dbReference type="EMBL" id="JALJOR010000006">
    <property type="protein sequence ID" value="KAK9815461.1"/>
    <property type="molecule type" value="Genomic_DNA"/>
</dbReference>
<keyword evidence="1" id="KW-0479">Metal-binding</keyword>
<organism evidence="6 7">
    <name type="scientific">[Myrmecia] bisecta</name>
    <dbReference type="NCBI Taxonomy" id="41462"/>
    <lineage>
        <taxon>Eukaryota</taxon>
        <taxon>Viridiplantae</taxon>
        <taxon>Chlorophyta</taxon>
        <taxon>core chlorophytes</taxon>
        <taxon>Trebouxiophyceae</taxon>
        <taxon>Trebouxiales</taxon>
        <taxon>Trebouxiaceae</taxon>
        <taxon>Myrmecia</taxon>
    </lineage>
</organism>
<protein>
    <recommendedName>
        <fullName evidence="5">MYND-type domain-containing protein</fullName>
    </recommendedName>
</protein>
<keyword evidence="2 4" id="KW-0863">Zinc-finger</keyword>